<dbReference type="PANTHER" id="PTHR42887:SF1">
    <property type="entry name" value="BLR3961 PROTEIN"/>
    <property type="match status" value="1"/>
</dbReference>
<dbReference type="InterPro" id="IPR036188">
    <property type="entry name" value="FAD/NAD-bd_sf"/>
</dbReference>
<dbReference type="Gene3D" id="3.50.50.60">
    <property type="entry name" value="FAD/NAD(P)-binding domain"/>
    <property type="match status" value="1"/>
</dbReference>
<evidence type="ECO:0000259" key="5">
    <source>
        <dbReference type="Pfam" id="PF22780"/>
    </source>
</evidence>
<dbReference type="PANTHER" id="PTHR42887">
    <property type="entry name" value="OS12G0638800 PROTEIN"/>
    <property type="match status" value="1"/>
</dbReference>
<sequence>MKPALVIGGGPAGLMAADALLGAGVPVVLAEAKPSVGRKFLMAGKSGLNLTKIQDRSPFLSSYGETGKSLGPMLEAFPPEQVQAWAEGLGQDTFVGSTGRLFPKKMKASPLLRAWLERLDALGLERRTRWRWTGWDGDLVQFDTPIGVQTIDPCATVLALGGASWSRLGSDGAWTALLRDKSIDLELFAPSNAGLIVDWSEHMRPHFGTPIKAVRWTAGGMTSRGEAIISERGLEGGGLYPLTAALRKDEMLFVDLCPDLNTDQVAERLAKPRGKTSMSNHLRRQIKLGKAQIALLMEFARPLAGDPAALAQQIKSVEVRHKGPRPMDEAISTTGGISWAALDDSLMLKGLPGVFCAGEMIDWDAPTGGYLLNACLATGLWAGQRAALYCQA</sequence>
<dbReference type="Pfam" id="PF22780">
    <property type="entry name" value="HI0933_like_1st"/>
    <property type="match status" value="1"/>
</dbReference>
<dbReference type="EMBL" id="JAQIOY010000003">
    <property type="protein sequence ID" value="MDA7425184.1"/>
    <property type="molecule type" value="Genomic_DNA"/>
</dbReference>
<gene>
    <name evidence="6" type="ORF">PFY00_10625</name>
</gene>
<dbReference type="InterPro" id="IPR055178">
    <property type="entry name" value="RsdA/BaiN/AoA(So)-like_dom"/>
</dbReference>
<protein>
    <submittedName>
        <fullName evidence="6">TIGR03862 family flavoprotein</fullName>
    </submittedName>
</protein>
<accession>A0ABT4XTA5</accession>
<name>A0ABT4XTA5_9RHOB</name>
<dbReference type="Gene3D" id="2.40.30.10">
    <property type="entry name" value="Translation factors"/>
    <property type="match status" value="1"/>
</dbReference>
<dbReference type="Proteomes" id="UP001210720">
    <property type="component" value="Unassembled WGS sequence"/>
</dbReference>
<evidence type="ECO:0000256" key="3">
    <source>
        <dbReference type="ARBA" id="ARBA00022827"/>
    </source>
</evidence>
<evidence type="ECO:0000256" key="2">
    <source>
        <dbReference type="ARBA" id="ARBA00022630"/>
    </source>
</evidence>
<dbReference type="InterPro" id="IPR022460">
    <property type="entry name" value="Flavoprotein_PP4765"/>
</dbReference>
<dbReference type="NCBIfam" id="TIGR00275">
    <property type="entry name" value="aminoacetone oxidase family FAD-binding enzyme"/>
    <property type="match status" value="1"/>
</dbReference>
<comment type="cofactor">
    <cofactor evidence="1">
        <name>FAD</name>
        <dbReference type="ChEBI" id="CHEBI:57692"/>
    </cofactor>
</comment>
<reference evidence="6 7" key="1">
    <citation type="submission" date="2023-01" db="EMBL/GenBank/DDBJ databases">
        <title>Thalassococcus onchidii sp. nov., isolated from a marine invertebrate from the South China Sea.</title>
        <authorList>
            <person name="Xu S."/>
            <person name="Liu Z."/>
            <person name="Xu Y."/>
        </authorList>
    </citation>
    <scope>NUCLEOTIDE SEQUENCE [LARGE SCALE GENOMIC DNA]</scope>
    <source>
        <strain evidence="6 7">KCTC 32084</strain>
    </source>
</reference>
<organism evidence="6 7">
    <name type="scientific">Thalassococcus lentus</name>
    <dbReference type="NCBI Taxonomy" id="1210524"/>
    <lineage>
        <taxon>Bacteria</taxon>
        <taxon>Pseudomonadati</taxon>
        <taxon>Pseudomonadota</taxon>
        <taxon>Alphaproteobacteria</taxon>
        <taxon>Rhodobacterales</taxon>
        <taxon>Roseobacteraceae</taxon>
        <taxon>Thalassococcus</taxon>
    </lineage>
</organism>
<dbReference type="NCBIfam" id="TIGR03862">
    <property type="entry name" value="flavo_PP4765"/>
    <property type="match status" value="1"/>
</dbReference>
<feature type="domain" description="RsdA/BaiN/AoA(So)-like insert" evidence="5">
    <location>
        <begin position="190"/>
        <end position="332"/>
    </location>
</feature>
<dbReference type="InterPro" id="IPR004792">
    <property type="entry name" value="BaiN-like"/>
</dbReference>
<dbReference type="SUPFAM" id="SSF51905">
    <property type="entry name" value="FAD/NAD(P)-binding domain"/>
    <property type="match status" value="1"/>
</dbReference>
<feature type="domain" description="RsdA/BaiN/AoA(So)-like Rossmann fold-like" evidence="4">
    <location>
        <begin position="4"/>
        <end position="384"/>
    </location>
</feature>
<dbReference type="Pfam" id="PF03486">
    <property type="entry name" value="HI0933_like"/>
    <property type="match status" value="1"/>
</dbReference>
<comment type="caution">
    <text evidence="6">The sequence shown here is derived from an EMBL/GenBank/DDBJ whole genome shotgun (WGS) entry which is preliminary data.</text>
</comment>
<keyword evidence="7" id="KW-1185">Reference proteome</keyword>
<keyword evidence="2" id="KW-0285">Flavoprotein</keyword>
<evidence type="ECO:0000256" key="1">
    <source>
        <dbReference type="ARBA" id="ARBA00001974"/>
    </source>
</evidence>
<dbReference type="InterPro" id="IPR023166">
    <property type="entry name" value="BaiN-like_dom_sf"/>
</dbReference>
<keyword evidence="3" id="KW-0274">FAD</keyword>
<evidence type="ECO:0000313" key="7">
    <source>
        <dbReference type="Proteomes" id="UP001210720"/>
    </source>
</evidence>
<proteinExistence type="predicted"/>
<evidence type="ECO:0000259" key="4">
    <source>
        <dbReference type="Pfam" id="PF03486"/>
    </source>
</evidence>
<dbReference type="RefSeq" id="WP_271432533.1">
    <property type="nucleotide sequence ID" value="NZ_JAQIOY010000003.1"/>
</dbReference>
<dbReference type="Gene3D" id="1.10.8.260">
    <property type="entry name" value="HI0933 insert domain-like"/>
    <property type="match status" value="1"/>
</dbReference>
<evidence type="ECO:0000313" key="6">
    <source>
        <dbReference type="EMBL" id="MDA7425184.1"/>
    </source>
</evidence>
<dbReference type="InterPro" id="IPR057661">
    <property type="entry name" value="RsdA/BaiN/AoA(So)_Rossmann"/>
</dbReference>
<dbReference type="SUPFAM" id="SSF160996">
    <property type="entry name" value="HI0933 insert domain-like"/>
    <property type="match status" value="1"/>
</dbReference>